<dbReference type="RefSeq" id="WP_294522351.1">
    <property type="nucleotide sequence ID" value="NZ_JBBMFK010000003.1"/>
</dbReference>
<protein>
    <submittedName>
        <fullName evidence="1">Uncharacterized protein</fullName>
    </submittedName>
</protein>
<name>A0ABV1E513_9FIRM</name>
<evidence type="ECO:0000313" key="2">
    <source>
        <dbReference type="Proteomes" id="UP001464378"/>
    </source>
</evidence>
<dbReference type="Proteomes" id="UP001464378">
    <property type="component" value="Unassembled WGS sequence"/>
</dbReference>
<reference evidence="1 2" key="1">
    <citation type="submission" date="2024-03" db="EMBL/GenBank/DDBJ databases">
        <title>Human intestinal bacterial collection.</title>
        <authorList>
            <person name="Pauvert C."/>
            <person name="Hitch T.C.A."/>
            <person name="Clavel T."/>
        </authorList>
    </citation>
    <scope>NUCLEOTIDE SEQUENCE [LARGE SCALE GENOMIC DNA]</scope>
    <source>
        <strain evidence="1 2">CLA-AP-H29</strain>
    </source>
</reference>
<accession>A0ABV1E513</accession>
<organism evidence="1 2">
    <name type="scientific">Pseudoflavonifractor intestinihominis</name>
    <dbReference type="NCBI Taxonomy" id="3133171"/>
    <lineage>
        <taxon>Bacteria</taxon>
        <taxon>Bacillati</taxon>
        <taxon>Bacillota</taxon>
        <taxon>Clostridia</taxon>
        <taxon>Eubacteriales</taxon>
        <taxon>Oscillospiraceae</taxon>
        <taxon>Pseudoflavonifractor</taxon>
    </lineage>
</organism>
<evidence type="ECO:0000313" key="1">
    <source>
        <dbReference type="EMBL" id="MEQ2442396.1"/>
    </source>
</evidence>
<comment type="caution">
    <text evidence="1">The sequence shown here is derived from an EMBL/GenBank/DDBJ whole genome shotgun (WGS) entry which is preliminary data.</text>
</comment>
<sequence>MKREAITRTILDTVVDRAIRDIAEDSQRSLRKLVDMGQTFAKGPFQKRYIGMIQQMLENGGSPYYDLVQDTVRNTDRASLRTFGINMGWQSWTIGAQQIRAAEAREGFDIPWSITLRLEGDAPDAPGDYLRLLDEGRSLGIYAYFLHCGGSDGAISLALEMARRAPECAFLVFLSPALVEPWVDELSACPNLLILLDAGVPDWQTAAALLRDARRFFGYFVRCNSEACAAEVLSGAWVQSLLGHGGSMAFLLPEKSCPTRLSSQFYGYVEQARNTQRYPLLLMDYYRDVLMVDGVISDSPRYLELLPDGQAATYADGKKQLLPAALPDLSLDSLLRTHFPRP</sequence>
<gene>
    <name evidence="1" type="ORF">WMO64_02820</name>
</gene>
<keyword evidence="2" id="KW-1185">Reference proteome</keyword>
<proteinExistence type="predicted"/>
<dbReference type="EMBL" id="JBBMFK010000003">
    <property type="protein sequence ID" value="MEQ2442396.1"/>
    <property type="molecule type" value="Genomic_DNA"/>
</dbReference>